<evidence type="ECO:0000313" key="3">
    <source>
        <dbReference type="RefSeq" id="XP_021093150.1"/>
    </source>
</evidence>
<evidence type="ECO:0000313" key="2">
    <source>
        <dbReference type="Proteomes" id="UP000694906"/>
    </source>
</evidence>
<proteinExistence type="predicted"/>
<dbReference type="AlphaFoldDB" id="A0AAX6R7D1"/>
<gene>
    <name evidence="3" type="primary">LOC101705953</name>
</gene>
<dbReference type="InterPro" id="IPR009003">
    <property type="entry name" value="Peptidase_S1_PA"/>
</dbReference>
<dbReference type="RefSeq" id="XP_021093150.1">
    <property type="nucleotide sequence ID" value="XM_021237491.1"/>
</dbReference>
<organism evidence="2 3">
    <name type="scientific">Heterocephalus glaber</name>
    <name type="common">Naked mole rat</name>
    <dbReference type="NCBI Taxonomy" id="10181"/>
    <lineage>
        <taxon>Eukaryota</taxon>
        <taxon>Metazoa</taxon>
        <taxon>Chordata</taxon>
        <taxon>Craniata</taxon>
        <taxon>Vertebrata</taxon>
        <taxon>Euteleostomi</taxon>
        <taxon>Mammalia</taxon>
        <taxon>Eutheria</taxon>
        <taxon>Euarchontoglires</taxon>
        <taxon>Glires</taxon>
        <taxon>Rodentia</taxon>
        <taxon>Hystricomorpha</taxon>
        <taxon>Bathyergidae</taxon>
        <taxon>Heterocephalus</taxon>
    </lineage>
</organism>
<reference evidence="3" key="1">
    <citation type="submission" date="2025-08" db="UniProtKB">
        <authorList>
            <consortium name="RefSeq"/>
        </authorList>
    </citation>
    <scope>IDENTIFICATION</scope>
</reference>
<feature type="compositionally biased region" description="Low complexity" evidence="1">
    <location>
        <begin position="57"/>
        <end position="74"/>
    </location>
</feature>
<feature type="region of interest" description="Disordered" evidence="1">
    <location>
        <begin position="41"/>
        <end position="120"/>
    </location>
</feature>
<accession>A0AAX6R7D1</accession>
<name>A0AAX6R7D1_HETGA</name>
<dbReference type="Proteomes" id="UP000694906">
    <property type="component" value="Unplaced"/>
</dbReference>
<protein>
    <submittedName>
        <fullName evidence="3">Polyserase-2</fullName>
    </submittedName>
</protein>
<dbReference type="GeneID" id="101705953"/>
<sequence length="236" mass="24721">MRVCRVGREVCIHKIESREAPGAQASDVRTRCPAVERLPLEPAVPGAGDLGPSWTQRLLRGLPPSPSLLPAAGPWPVDQPCDPGSLPGGPASLGPGSRGEDTEPQTCPPQSEHTRGGLQSPRAALGGLLLSLACGLRPEAAPARALWPWLAEVHVAGDRVCTRILVAPGWVLAATHGILRPGSTTVPYVEVYLGRPGASPVPQSHQRFRLVTSICLSRHLGLGPPALLELSSGLEP</sequence>
<feature type="compositionally biased region" description="Low complexity" evidence="1">
    <location>
        <begin position="83"/>
        <end position="95"/>
    </location>
</feature>
<dbReference type="SUPFAM" id="SSF50494">
    <property type="entry name" value="Trypsin-like serine proteases"/>
    <property type="match status" value="1"/>
</dbReference>
<keyword evidence="2" id="KW-1185">Reference proteome</keyword>
<evidence type="ECO:0000256" key="1">
    <source>
        <dbReference type="SAM" id="MobiDB-lite"/>
    </source>
</evidence>